<keyword evidence="4" id="KW-1185">Reference proteome</keyword>
<dbReference type="GO" id="GO:0070006">
    <property type="term" value="F:metalloaminopeptidase activity"/>
    <property type="evidence" value="ECO:0007669"/>
    <property type="project" value="TreeGrafter"/>
</dbReference>
<dbReference type="Gene3D" id="2.60.40.1730">
    <property type="entry name" value="tricorn interacting facor f3 domain"/>
    <property type="match status" value="1"/>
</dbReference>
<keyword evidence="1" id="KW-0472">Membrane</keyword>
<dbReference type="InterPro" id="IPR045357">
    <property type="entry name" value="Aminopeptidase_N-like_N"/>
</dbReference>
<dbReference type="Proteomes" id="UP000625711">
    <property type="component" value="Unassembled WGS sequence"/>
</dbReference>
<dbReference type="GO" id="GO:0006508">
    <property type="term" value="P:proteolysis"/>
    <property type="evidence" value="ECO:0007669"/>
    <property type="project" value="TreeGrafter"/>
</dbReference>
<dbReference type="GO" id="GO:0008270">
    <property type="term" value="F:zinc ion binding"/>
    <property type="evidence" value="ECO:0007669"/>
    <property type="project" value="TreeGrafter"/>
</dbReference>
<dbReference type="Pfam" id="PF17900">
    <property type="entry name" value="Peptidase_M1_N"/>
    <property type="match status" value="1"/>
</dbReference>
<dbReference type="PANTHER" id="PTHR11533">
    <property type="entry name" value="PROTEASE M1 ZINC METALLOPROTEASE"/>
    <property type="match status" value="1"/>
</dbReference>
<evidence type="ECO:0000313" key="3">
    <source>
        <dbReference type="EMBL" id="KAF7269517.1"/>
    </source>
</evidence>
<feature type="transmembrane region" description="Helical" evidence="1">
    <location>
        <begin position="20"/>
        <end position="45"/>
    </location>
</feature>
<protein>
    <recommendedName>
        <fullName evidence="2">Aminopeptidase N-like N-terminal domain-containing protein</fullName>
    </recommendedName>
</protein>
<dbReference type="GO" id="GO:0043171">
    <property type="term" value="P:peptide catabolic process"/>
    <property type="evidence" value="ECO:0007669"/>
    <property type="project" value="TreeGrafter"/>
</dbReference>
<comment type="caution">
    <text evidence="3">The sequence shown here is derived from an EMBL/GenBank/DDBJ whole genome shotgun (WGS) entry which is preliminary data.</text>
</comment>
<dbReference type="InterPro" id="IPR042097">
    <property type="entry name" value="Aminopeptidase_N-like_N_sf"/>
</dbReference>
<feature type="domain" description="Aminopeptidase N-like N-terminal" evidence="2">
    <location>
        <begin position="86"/>
        <end position="195"/>
    </location>
</feature>
<dbReference type="InterPro" id="IPR050344">
    <property type="entry name" value="Peptidase_M1_aminopeptidases"/>
</dbReference>
<dbReference type="GO" id="GO:0005615">
    <property type="term" value="C:extracellular space"/>
    <property type="evidence" value="ECO:0007669"/>
    <property type="project" value="TreeGrafter"/>
</dbReference>
<sequence>MSCCRKRTDKNADKKSGNKLVLYFCSCCAFWFILCVVLVTVLVFVGRHLLHNSIPPGVYYVYKQPSEDRPEIRQSSYKKLPNDTRPSLYDLTLFPHLDKDYFEGFVNISIDVYAPRKELILNSKNLSVSSVTLVRKNARIIQILSVTENLEDEVLVITPKEKVFPGEYFLGLKFSGRFFGKTKGLYRSTYRFENTTR</sequence>
<dbReference type="SUPFAM" id="SSF63737">
    <property type="entry name" value="Leukotriene A4 hydrolase N-terminal domain"/>
    <property type="match status" value="1"/>
</dbReference>
<dbReference type="GO" id="GO:0016020">
    <property type="term" value="C:membrane"/>
    <property type="evidence" value="ECO:0007669"/>
    <property type="project" value="TreeGrafter"/>
</dbReference>
<keyword evidence="1" id="KW-0812">Transmembrane</keyword>
<accession>A0A834I9A0</accession>
<keyword evidence="1" id="KW-1133">Transmembrane helix</keyword>
<reference evidence="3" key="1">
    <citation type="submission" date="2020-08" db="EMBL/GenBank/DDBJ databases">
        <title>Genome sequencing and assembly of the red palm weevil Rhynchophorus ferrugineus.</title>
        <authorList>
            <person name="Dias G.B."/>
            <person name="Bergman C.M."/>
            <person name="Manee M."/>
        </authorList>
    </citation>
    <scope>NUCLEOTIDE SEQUENCE</scope>
    <source>
        <strain evidence="3">AA-2017</strain>
        <tissue evidence="3">Whole larva</tissue>
    </source>
</reference>
<proteinExistence type="predicted"/>
<gene>
    <name evidence="3" type="ORF">GWI33_017458</name>
</gene>
<name>A0A834I9A0_RHYFE</name>
<dbReference type="AlphaFoldDB" id="A0A834I9A0"/>
<organism evidence="3 4">
    <name type="scientific">Rhynchophorus ferrugineus</name>
    <name type="common">Red palm weevil</name>
    <name type="synonym">Curculio ferrugineus</name>
    <dbReference type="NCBI Taxonomy" id="354439"/>
    <lineage>
        <taxon>Eukaryota</taxon>
        <taxon>Metazoa</taxon>
        <taxon>Ecdysozoa</taxon>
        <taxon>Arthropoda</taxon>
        <taxon>Hexapoda</taxon>
        <taxon>Insecta</taxon>
        <taxon>Pterygota</taxon>
        <taxon>Neoptera</taxon>
        <taxon>Endopterygota</taxon>
        <taxon>Coleoptera</taxon>
        <taxon>Polyphaga</taxon>
        <taxon>Cucujiformia</taxon>
        <taxon>Curculionidae</taxon>
        <taxon>Dryophthorinae</taxon>
        <taxon>Rhynchophorus</taxon>
    </lineage>
</organism>
<dbReference type="GO" id="GO:0005737">
    <property type="term" value="C:cytoplasm"/>
    <property type="evidence" value="ECO:0007669"/>
    <property type="project" value="TreeGrafter"/>
</dbReference>
<evidence type="ECO:0000313" key="4">
    <source>
        <dbReference type="Proteomes" id="UP000625711"/>
    </source>
</evidence>
<dbReference type="EMBL" id="JAACXV010014221">
    <property type="protein sequence ID" value="KAF7269517.1"/>
    <property type="molecule type" value="Genomic_DNA"/>
</dbReference>
<evidence type="ECO:0000259" key="2">
    <source>
        <dbReference type="Pfam" id="PF17900"/>
    </source>
</evidence>
<dbReference type="OrthoDB" id="6750768at2759"/>
<evidence type="ECO:0000256" key="1">
    <source>
        <dbReference type="SAM" id="Phobius"/>
    </source>
</evidence>
<dbReference type="PANTHER" id="PTHR11533:SF301">
    <property type="entry name" value="AMINOPEPTIDASE"/>
    <property type="match status" value="1"/>
</dbReference>
<dbReference type="GO" id="GO:0042277">
    <property type="term" value="F:peptide binding"/>
    <property type="evidence" value="ECO:0007669"/>
    <property type="project" value="TreeGrafter"/>
</dbReference>